<dbReference type="PANTHER" id="PTHR10917">
    <property type="entry name" value="DNA-DIRECTED RNA POLYMERASES I, II, AND III SUBUNIT RPABC3"/>
    <property type="match status" value="1"/>
</dbReference>
<evidence type="ECO:0000313" key="4">
    <source>
        <dbReference type="EMBL" id="KAK3202592.1"/>
    </source>
</evidence>
<dbReference type="GO" id="GO:0005666">
    <property type="term" value="C:RNA polymerase III complex"/>
    <property type="evidence" value="ECO:0007669"/>
    <property type="project" value="TreeGrafter"/>
</dbReference>
<dbReference type="Pfam" id="PF03870">
    <property type="entry name" value="RNA_pol_Rpb8"/>
    <property type="match status" value="1"/>
</dbReference>
<proteinExistence type="inferred from homology"/>
<dbReference type="InterPro" id="IPR005570">
    <property type="entry name" value="RPABC3"/>
</dbReference>
<reference evidence="4 5" key="1">
    <citation type="submission" date="2021-02" db="EMBL/GenBank/DDBJ databases">
        <title>Genome assembly of Pseudopithomyces chartarum.</title>
        <authorList>
            <person name="Jauregui R."/>
            <person name="Singh J."/>
            <person name="Voisey C."/>
        </authorList>
    </citation>
    <scope>NUCLEOTIDE SEQUENCE [LARGE SCALE GENOMIC DNA]</scope>
    <source>
        <strain evidence="4 5">AGR01</strain>
    </source>
</reference>
<organism evidence="4 5">
    <name type="scientific">Pseudopithomyces chartarum</name>
    <dbReference type="NCBI Taxonomy" id="1892770"/>
    <lineage>
        <taxon>Eukaryota</taxon>
        <taxon>Fungi</taxon>
        <taxon>Dikarya</taxon>
        <taxon>Ascomycota</taxon>
        <taxon>Pezizomycotina</taxon>
        <taxon>Dothideomycetes</taxon>
        <taxon>Pleosporomycetidae</taxon>
        <taxon>Pleosporales</taxon>
        <taxon>Massarineae</taxon>
        <taxon>Didymosphaeriaceae</taxon>
        <taxon>Pseudopithomyces</taxon>
    </lineage>
</organism>
<protein>
    <recommendedName>
        <fullName evidence="6">DNA-directed RNA polymerases I, II, and III subunit RPABC3</fullName>
    </recommendedName>
</protein>
<evidence type="ECO:0000313" key="5">
    <source>
        <dbReference type="Proteomes" id="UP001280581"/>
    </source>
</evidence>
<dbReference type="SUPFAM" id="SSF50249">
    <property type="entry name" value="Nucleic acid-binding proteins"/>
    <property type="match status" value="1"/>
</dbReference>
<comment type="caution">
    <text evidence="4">The sequence shown here is derived from an EMBL/GenBank/DDBJ whole genome shotgun (WGS) entry which is preliminary data.</text>
</comment>
<dbReference type="InterPro" id="IPR012340">
    <property type="entry name" value="NA-bd_OB-fold"/>
</dbReference>
<evidence type="ECO:0008006" key="6">
    <source>
        <dbReference type="Google" id="ProtNLM"/>
    </source>
</evidence>
<dbReference type="Gene3D" id="2.40.50.140">
    <property type="entry name" value="Nucleic acid-binding proteins"/>
    <property type="match status" value="1"/>
</dbReference>
<gene>
    <name evidence="4" type="ORF">GRF29_154g134813</name>
</gene>
<evidence type="ECO:0000256" key="2">
    <source>
        <dbReference type="ARBA" id="ARBA00008912"/>
    </source>
</evidence>
<dbReference type="PIRSF" id="PIRSF000779">
    <property type="entry name" value="RNA_pol_Rpb8"/>
    <property type="match status" value="1"/>
</dbReference>
<dbReference type="EMBL" id="WVTA01000013">
    <property type="protein sequence ID" value="KAK3202592.1"/>
    <property type="molecule type" value="Genomic_DNA"/>
</dbReference>
<dbReference type="GO" id="GO:0005736">
    <property type="term" value="C:RNA polymerase I complex"/>
    <property type="evidence" value="ECO:0007669"/>
    <property type="project" value="TreeGrafter"/>
</dbReference>
<comment type="similarity">
    <text evidence="2">Belongs to the eukaryotic RPB8 RNA polymerase subunit family.</text>
</comment>
<sequence length="163" mass="18372">MSDAQVFEDTFTINDVNTDKYDRVARLKGVSQDNSVDLILDINTELFPVERGEALDILLANTIRLDGVKDDAKSGWRDVQKGDQQTLADMYDYVCHGKVYRVTGDESSGVRYHASTQPTCKHTDPRRSKVYLSFGGLLLVLSGPFRKLTGLKIEHLYMLVKRA</sequence>
<comment type="subcellular location">
    <subcellularLocation>
        <location evidence="1">Nucleus</location>
    </subcellularLocation>
</comment>
<dbReference type="PANTHER" id="PTHR10917:SF0">
    <property type="entry name" value="DNA-DIRECTED RNA POLYMERASES I, II, AND III SUBUNIT RPABC3"/>
    <property type="match status" value="1"/>
</dbReference>
<evidence type="ECO:0000256" key="3">
    <source>
        <dbReference type="ARBA" id="ARBA00023242"/>
    </source>
</evidence>
<keyword evidence="5" id="KW-1185">Reference proteome</keyword>
<dbReference type="GO" id="GO:0005665">
    <property type="term" value="C:RNA polymerase II, core complex"/>
    <property type="evidence" value="ECO:0007669"/>
    <property type="project" value="TreeGrafter"/>
</dbReference>
<dbReference type="GO" id="GO:0003899">
    <property type="term" value="F:DNA-directed RNA polymerase activity"/>
    <property type="evidence" value="ECO:0007669"/>
    <property type="project" value="InterPro"/>
</dbReference>
<evidence type="ECO:0000256" key="1">
    <source>
        <dbReference type="ARBA" id="ARBA00004123"/>
    </source>
</evidence>
<name>A0AAN6LQV4_9PLEO</name>
<keyword evidence="3" id="KW-0539">Nucleus</keyword>
<dbReference type="Proteomes" id="UP001280581">
    <property type="component" value="Unassembled WGS sequence"/>
</dbReference>
<dbReference type="SMART" id="SM00658">
    <property type="entry name" value="RPOL8c"/>
    <property type="match status" value="1"/>
</dbReference>
<accession>A0AAN6LQV4</accession>
<dbReference type="AlphaFoldDB" id="A0AAN6LQV4"/>
<dbReference type="GO" id="GO:0006351">
    <property type="term" value="P:DNA-templated transcription"/>
    <property type="evidence" value="ECO:0007669"/>
    <property type="project" value="InterPro"/>
</dbReference>